<evidence type="ECO:0000313" key="3">
    <source>
        <dbReference type="Proteomes" id="UP000467841"/>
    </source>
</evidence>
<feature type="compositionally biased region" description="Polar residues" evidence="1">
    <location>
        <begin position="89"/>
        <end position="119"/>
    </location>
</feature>
<gene>
    <name evidence="2" type="ORF">MERR_LOCUS8223</name>
</gene>
<dbReference type="Proteomes" id="UP000467841">
    <property type="component" value="Unassembled WGS sequence"/>
</dbReference>
<dbReference type="AlphaFoldDB" id="A0A6D2HZ04"/>
<feature type="compositionally biased region" description="Basic and acidic residues" evidence="1">
    <location>
        <begin position="50"/>
        <end position="66"/>
    </location>
</feature>
<evidence type="ECO:0000256" key="1">
    <source>
        <dbReference type="SAM" id="MobiDB-lite"/>
    </source>
</evidence>
<evidence type="ECO:0000313" key="2">
    <source>
        <dbReference type="EMBL" id="CAA7020988.1"/>
    </source>
</evidence>
<feature type="compositionally biased region" description="Basic residues" evidence="1">
    <location>
        <begin position="131"/>
        <end position="144"/>
    </location>
</feature>
<sequence>MVSKIKSLEKKVSGSSSKKKKAPMAPTFPRSRSLLTTQGGSLPKSLTEPLHFEPREGGDNTQREEEFQGALQLDRVSSTRAEVELTWRSPCSRTLDSSTIQPTRTSSEPWTPTTASSEHSSTKAKEPHHFEMKKRKKREQARSS</sequence>
<organism evidence="2 3">
    <name type="scientific">Microthlaspi erraticum</name>
    <dbReference type="NCBI Taxonomy" id="1685480"/>
    <lineage>
        <taxon>Eukaryota</taxon>
        <taxon>Viridiplantae</taxon>
        <taxon>Streptophyta</taxon>
        <taxon>Embryophyta</taxon>
        <taxon>Tracheophyta</taxon>
        <taxon>Spermatophyta</taxon>
        <taxon>Magnoliopsida</taxon>
        <taxon>eudicotyledons</taxon>
        <taxon>Gunneridae</taxon>
        <taxon>Pentapetalae</taxon>
        <taxon>rosids</taxon>
        <taxon>malvids</taxon>
        <taxon>Brassicales</taxon>
        <taxon>Brassicaceae</taxon>
        <taxon>Coluteocarpeae</taxon>
        <taxon>Microthlaspi</taxon>
    </lineage>
</organism>
<keyword evidence="3" id="KW-1185">Reference proteome</keyword>
<accession>A0A6D2HZ04</accession>
<feature type="region of interest" description="Disordered" evidence="1">
    <location>
        <begin position="1"/>
        <end position="144"/>
    </location>
</feature>
<feature type="compositionally biased region" description="Basic and acidic residues" evidence="1">
    <location>
        <begin position="1"/>
        <end position="12"/>
    </location>
</feature>
<dbReference type="EMBL" id="CACVBM020000577">
    <property type="protein sequence ID" value="CAA7020988.1"/>
    <property type="molecule type" value="Genomic_DNA"/>
</dbReference>
<name>A0A6D2HZ04_9BRAS</name>
<protein>
    <submittedName>
        <fullName evidence="2">Uncharacterized protein</fullName>
    </submittedName>
</protein>
<proteinExistence type="predicted"/>
<feature type="compositionally biased region" description="Basic and acidic residues" evidence="1">
    <location>
        <begin position="120"/>
        <end position="130"/>
    </location>
</feature>
<reference evidence="2" key="1">
    <citation type="submission" date="2020-01" db="EMBL/GenBank/DDBJ databases">
        <authorList>
            <person name="Mishra B."/>
        </authorList>
    </citation>
    <scope>NUCLEOTIDE SEQUENCE [LARGE SCALE GENOMIC DNA]</scope>
</reference>
<comment type="caution">
    <text evidence="2">The sequence shown here is derived from an EMBL/GenBank/DDBJ whole genome shotgun (WGS) entry which is preliminary data.</text>
</comment>